<organism evidence="1 2">
    <name type="scientific">Puccinia graminis f. sp. tritici</name>
    <dbReference type="NCBI Taxonomy" id="56615"/>
    <lineage>
        <taxon>Eukaryota</taxon>
        <taxon>Fungi</taxon>
        <taxon>Dikarya</taxon>
        <taxon>Basidiomycota</taxon>
        <taxon>Pucciniomycotina</taxon>
        <taxon>Pucciniomycetes</taxon>
        <taxon>Pucciniales</taxon>
        <taxon>Pucciniaceae</taxon>
        <taxon>Puccinia</taxon>
    </lineage>
</organism>
<accession>A0A5B0SN10</accession>
<sequence>MSPVSLSQRPHDQVTGEVAKLAPSTAFVRLYRPCRRPVCSTRFRKNYKQWFAQAPSIKIVRKSAQISDILGVQPLKASKTKPIATPRPVSSSPFKIQTPLCPRTIHRDFKIIVTKRDMLGVQLLKNNEKQEASETSTGFYEPI</sequence>
<dbReference type="EMBL" id="VDEP01000001">
    <property type="protein sequence ID" value="KAA1139167.1"/>
    <property type="molecule type" value="Genomic_DNA"/>
</dbReference>
<comment type="caution">
    <text evidence="1">The sequence shown here is derived from an EMBL/GenBank/DDBJ whole genome shotgun (WGS) entry which is preliminary data.</text>
</comment>
<evidence type="ECO:0000313" key="1">
    <source>
        <dbReference type="EMBL" id="KAA1139167.1"/>
    </source>
</evidence>
<dbReference type="AlphaFoldDB" id="A0A5B0SN10"/>
<evidence type="ECO:0000313" key="2">
    <source>
        <dbReference type="Proteomes" id="UP000325313"/>
    </source>
</evidence>
<name>A0A5B0SN10_PUCGR</name>
<dbReference type="Proteomes" id="UP000325313">
    <property type="component" value="Unassembled WGS sequence"/>
</dbReference>
<reference evidence="1 2" key="1">
    <citation type="submission" date="2019-05" db="EMBL/GenBank/DDBJ databases">
        <title>Emergence of the Ug99 lineage of the wheat stem rust pathogen through somatic hybridization.</title>
        <authorList>
            <person name="Li F."/>
            <person name="Upadhyaya N.M."/>
            <person name="Sperschneider J."/>
            <person name="Matny O."/>
            <person name="Nguyen-Phuc H."/>
            <person name="Mago R."/>
            <person name="Raley C."/>
            <person name="Miller M.E."/>
            <person name="Silverstein K.A.T."/>
            <person name="Henningsen E."/>
            <person name="Hirsch C.D."/>
            <person name="Visser B."/>
            <person name="Pretorius Z.A."/>
            <person name="Steffenson B.J."/>
            <person name="Schwessinger B."/>
            <person name="Dodds P.N."/>
            <person name="Figueroa M."/>
        </authorList>
    </citation>
    <scope>NUCLEOTIDE SEQUENCE [LARGE SCALE GENOMIC DNA]</scope>
    <source>
        <strain evidence="1 2">Ug99</strain>
    </source>
</reference>
<proteinExistence type="predicted"/>
<protein>
    <submittedName>
        <fullName evidence="1">Uncharacterized protein</fullName>
    </submittedName>
</protein>
<gene>
    <name evidence="1" type="ORF">PGTUg99_036926</name>
</gene>